<sequence length="91" mass="9335">MRGEEIDGVGADGFIVLVHARPSGHGGVPIEVGEGGWGSFCVLEPWSDFEVGGEEGVGFGLGEPFEEGGLISGLKPPDAFGDFVEGFARGV</sequence>
<dbReference type="EMBL" id="LIDM01000426">
    <property type="protein sequence ID" value="KRP30929.1"/>
    <property type="molecule type" value="Genomic_DNA"/>
</dbReference>
<gene>
    <name evidence="1" type="ORF">ABS32_08035</name>
</gene>
<dbReference type="Proteomes" id="UP000051557">
    <property type="component" value="Unassembled WGS sequence"/>
</dbReference>
<comment type="caution">
    <text evidence="1">The sequence shown here is derived from an EMBL/GenBank/DDBJ whole genome shotgun (WGS) entry which is preliminary data.</text>
</comment>
<name>A0A0R2X9A7_9BACT</name>
<dbReference type="AlphaFoldDB" id="A0A0R2X9A7"/>
<evidence type="ECO:0000313" key="2">
    <source>
        <dbReference type="Proteomes" id="UP000051557"/>
    </source>
</evidence>
<evidence type="ECO:0000313" key="1">
    <source>
        <dbReference type="EMBL" id="KRP30929.1"/>
    </source>
</evidence>
<accession>A0A0R2X9A7</accession>
<organism evidence="1 2">
    <name type="scientific">Verrucomicrobia subdivision 6 bacterium BACL9 MAG-120820-bin42</name>
    <dbReference type="NCBI Taxonomy" id="1655634"/>
    <lineage>
        <taxon>Bacteria</taxon>
        <taxon>Pseudomonadati</taxon>
        <taxon>Verrucomicrobiota</taxon>
        <taxon>Verrucomicrobiia</taxon>
        <taxon>Verrucomicrobiales</taxon>
        <taxon>Verrucomicrobia subdivision 6</taxon>
    </lineage>
</organism>
<reference evidence="1 2" key="1">
    <citation type="submission" date="2015-10" db="EMBL/GenBank/DDBJ databases">
        <title>Metagenome-Assembled Genomes uncover a global brackish microbiome.</title>
        <authorList>
            <person name="Hugerth L.W."/>
            <person name="Larsson J."/>
            <person name="Alneberg J."/>
            <person name="Lindh M.V."/>
            <person name="Legrand C."/>
            <person name="Pinhassi J."/>
            <person name="Andersson A.F."/>
        </authorList>
    </citation>
    <scope>NUCLEOTIDE SEQUENCE [LARGE SCALE GENOMIC DNA]</scope>
    <source>
        <strain evidence="1">BACL9 MAG-120820-bin42</strain>
    </source>
</reference>
<proteinExistence type="predicted"/>
<protein>
    <submittedName>
        <fullName evidence="1">Uncharacterized protein</fullName>
    </submittedName>
</protein>